<comment type="caution">
    <text evidence="7">The sequence shown here is derived from an EMBL/GenBank/DDBJ whole genome shotgun (WGS) entry which is preliminary data.</text>
</comment>
<dbReference type="InterPro" id="IPR013785">
    <property type="entry name" value="Aldolase_TIM"/>
</dbReference>
<evidence type="ECO:0000256" key="4">
    <source>
        <dbReference type="ARBA" id="ARBA00029325"/>
    </source>
</evidence>
<protein>
    <recommendedName>
        <fullName evidence="6">FMN hydroxy acid dehydrogenase domain-containing protein</fullName>
    </recommendedName>
</protein>
<dbReference type="InterPro" id="IPR037396">
    <property type="entry name" value="FMN_HAD"/>
</dbReference>
<dbReference type="Gene3D" id="3.20.20.70">
    <property type="entry name" value="Aldolase class I"/>
    <property type="match status" value="1"/>
</dbReference>
<dbReference type="PANTHER" id="PTHR10578">
    <property type="entry name" value="S -2-HYDROXY-ACID OXIDASE-RELATED"/>
    <property type="match status" value="1"/>
</dbReference>
<evidence type="ECO:0000259" key="6">
    <source>
        <dbReference type="PROSITE" id="PS51349"/>
    </source>
</evidence>
<dbReference type="PIRSF" id="PIRSF000138">
    <property type="entry name" value="Al-hdrx_acd_dh"/>
    <property type="match status" value="1"/>
</dbReference>
<comment type="cofactor">
    <cofactor evidence="1">
        <name>FMN</name>
        <dbReference type="ChEBI" id="CHEBI:58210"/>
    </cofactor>
</comment>
<sequence>MEGLVCVNDFEKEAMRKLGRSAREYYSSGADDEITVKENVNSYSRILIRPRMLRNVSTRDLSTTVMGKKVAVPLGISPTALQKLAHEDGECGTAKAAETIGGIMIVAFFTTSSYEEVALAAPNARKWFQFFVQKDRSITEGVIRRAEMAGFEAMVLTLDCQYVGKRRASARNPIEFPQHLNLPNDTGDANGELNMSKLHDSMDYGVTWEAIPWLKRISKLPLVLKGVQTVEDAELAVELGVDGLIVSNHGGRQIDTTPATIDILPSIVRAVGHRIEVYIDGGIRRGTDVFKAIALGAKMVFVGRPVIWGLTVSGEKGAHRVLEILRDELDLTMALSGVRDVKGITSDFVCTKAGLSKL</sequence>
<dbReference type="Pfam" id="PF01070">
    <property type="entry name" value="FMN_dh"/>
    <property type="match status" value="1"/>
</dbReference>
<keyword evidence="2" id="KW-0560">Oxidoreductase</keyword>
<dbReference type="InterPro" id="IPR000262">
    <property type="entry name" value="FMN-dep_DH"/>
</dbReference>
<accession>A0ABP1PQ38</accession>
<dbReference type="PROSITE" id="PS51349">
    <property type="entry name" value="FMN_HYDROXY_ACID_DH_2"/>
    <property type="match status" value="1"/>
</dbReference>
<gene>
    <name evidence="7" type="ORF">ODALV1_LOCUS626</name>
</gene>
<proteinExistence type="inferred from homology"/>
<evidence type="ECO:0000256" key="5">
    <source>
        <dbReference type="ARBA" id="ARBA00029327"/>
    </source>
</evidence>
<keyword evidence="8" id="KW-1185">Reference proteome</keyword>
<evidence type="ECO:0000313" key="7">
    <source>
        <dbReference type="EMBL" id="CAL8069158.1"/>
    </source>
</evidence>
<comment type="catalytic activity">
    <reaction evidence="4">
        <text>a (2S)-2-hydroxycarboxylate + O2 = a 2-oxocarboxylate + H2O2</text>
        <dbReference type="Rhea" id="RHEA:16789"/>
        <dbReference type="ChEBI" id="CHEBI:15379"/>
        <dbReference type="ChEBI" id="CHEBI:16240"/>
        <dbReference type="ChEBI" id="CHEBI:35179"/>
        <dbReference type="ChEBI" id="CHEBI:58123"/>
        <dbReference type="EC" id="1.1.3.15"/>
    </reaction>
    <physiologicalReaction direction="left-to-right" evidence="4">
        <dbReference type="Rhea" id="RHEA:16790"/>
    </physiologicalReaction>
</comment>
<evidence type="ECO:0000313" key="8">
    <source>
        <dbReference type="Proteomes" id="UP001642540"/>
    </source>
</evidence>
<dbReference type="PANTHER" id="PTHR10578:SF149">
    <property type="entry name" value="2-HYDROXYACID OXIDASE 2"/>
    <property type="match status" value="1"/>
</dbReference>
<comment type="similarity">
    <text evidence="3">Belongs to the FMN-dependent alpha-hydroxy acid dehydrogenase family.</text>
</comment>
<evidence type="ECO:0000256" key="3">
    <source>
        <dbReference type="ARBA" id="ARBA00024042"/>
    </source>
</evidence>
<feature type="domain" description="FMN hydroxy acid dehydrogenase" evidence="6">
    <location>
        <begin position="1"/>
        <end position="354"/>
    </location>
</feature>
<evidence type="ECO:0000256" key="1">
    <source>
        <dbReference type="ARBA" id="ARBA00001917"/>
    </source>
</evidence>
<reference evidence="7 8" key="1">
    <citation type="submission" date="2024-08" db="EMBL/GenBank/DDBJ databases">
        <authorList>
            <person name="Cucini C."/>
            <person name="Frati F."/>
        </authorList>
    </citation>
    <scope>NUCLEOTIDE SEQUENCE [LARGE SCALE GENOMIC DNA]</scope>
</reference>
<evidence type="ECO:0000256" key="2">
    <source>
        <dbReference type="ARBA" id="ARBA00023002"/>
    </source>
</evidence>
<comment type="catalytic activity">
    <reaction evidence="5">
        <text>2-hydroxyoctanoate + O2 = 2-oxooctanoate + H2O2</text>
        <dbReference type="Rhea" id="RHEA:67940"/>
        <dbReference type="ChEBI" id="CHEBI:15379"/>
        <dbReference type="ChEBI" id="CHEBI:16240"/>
        <dbReference type="ChEBI" id="CHEBI:133514"/>
        <dbReference type="ChEBI" id="CHEBI:176689"/>
    </reaction>
    <physiologicalReaction direction="left-to-right" evidence="5">
        <dbReference type="Rhea" id="RHEA:67941"/>
    </physiologicalReaction>
</comment>
<organism evidence="7 8">
    <name type="scientific">Orchesella dallaii</name>
    <dbReference type="NCBI Taxonomy" id="48710"/>
    <lineage>
        <taxon>Eukaryota</taxon>
        <taxon>Metazoa</taxon>
        <taxon>Ecdysozoa</taxon>
        <taxon>Arthropoda</taxon>
        <taxon>Hexapoda</taxon>
        <taxon>Collembola</taxon>
        <taxon>Entomobryomorpha</taxon>
        <taxon>Entomobryoidea</taxon>
        <taxon>Orchesellidae</taxon>
        <taxon>Orchesellinae</taxon>
        <taxon>Orchesella</taxon>
    </lineage>
</organism>
<dbReference type="InterPro" id="IPR008259">
    <property type="entry name" value="FMN_hydac_DH_AS"/>
</dbReference>
<dbReference type="Proteomes" id="UP001642540">
    <property type="component" value="Unassembled WGS sequence"/>
</dbReference>
<dbReference type="EMBL" id="CAXLJM020000004">
    <property type="protein sequence ID" value="CAL8069158.1"/>
    <property type="molecule type" value="Genomic_DNA"/>
</dbReference>
<dbReference type="PROSITE" id="PS00557">
    <property type="entry name" value="FMN_HYDROXY_ACID_DH_1"/>
    <property type="match status" value="1"/>
</dbReference>
<name>A0ABP1PQ38_9HEXA</name>
<dbReference type="InterPro" id="IPR012133">
    <property type="entry name" value="Alpha-hydoxy_acid_DH_FMN"/>
</dbReference>
<dbReference type="SUPFAM" id="SSF51395">
    <property type="entry name" value="FMN-linked oxidoreductases"/>
    <property type="match status" value="1"/>
</dbReference>
<dbReference type="CDD" id="cd02809">
    <property type="entry name" value="alpha_hydroxyacid_oxid_FMN"/>
    <property type="match status" value="1"/>
</dbReference>